<dbReference type="EMBL" id="PGET01000001">
    <property type="protein sequence ID" value="PJJ29432.1"/>
    <property type="molecule type" value="Genomic_DNA"/>
</dbReference>
<dbReference type="Gene3D" id="3.20.80.10">
    <property type="entry name" value="Regulatory factor, effector binding domain"/>
    <property type="match status" value="1"/>
</dbReference>
<accession>A0A2M8Z7L0</accession>
<protein>
    <submittedName>
        <fullName evidence="2">DNA gyrase inhibitor GyrI</fullName>
    </submittedName>
</protein>
<feature type="domain" description="AraC effector-binding" evidence="1">
    <location>
        <begin position="1"/>
        <end position="159"/>
    </location>
</feature>
<dbReference type="OrthoDB" id="5337216at2"/>
<dbReference type="InterPro" id="IPR010499">
    <property type="entry name" value="AraC_E-bd"/>
</dbReference>
<dbReference type="Pfam" id="PF06445">
    <property type="entry name" value="GyrI-like"/>
    <property type="match status" value="1"/>
</dbReference>
<evidence type="ECO:0000313" key="2">
    <source>
        <dbReference type="EMBL" id="PJJ29432.1"/>
    </source>
</evidence>
<dbReference type="Proteomes" id="UP000231092">
    <property type="component" value="Unassembled WGS sequence"/>
</dbReference>
<evidence type="ECO:0000313" key="3">
    <source>
        <dbReference type="Proteomes" id="UP000231092"/>
    </source>
</evidence>
<dbReference type="AlphaFoldDB" id="A0A2M8Z7L0"/>
<gene>
    <name evidence="2" type="ORF">H171_2973</name>
</gene>
<dbReference type="InterPro" id="IPR029442">
    <property type="entry name" value="GyrI-like"/>
</dbReference>
<name>A0A2M8Z7L0_9FIRM</name>
<evidence type="ECO:0000259" key="1">
    <source>
        <dbReference type="SMART" id="SM00871"/>
    </source>
</evidence>
<reference evidence="2 3" key="1">
    <citation type="submission" date="2017-11" db="EMBL/GenBank/DDBJ databases">
        <title>Understudied soil microbes with underappreciated capabilities: Untangling the Clostridium saccharolyticum group.</title>
        <authorList>
            <person name="Leschine S."/>
        </authorList>
    </citation>
    <scope>NUCLEOTIDE SEQUENCE [LARGE SCALE GENOMIC DNA]</scope>
    <source>
        <strain evidence="2 3">18A</strain>
    </source>
</reference>
<dbReference type="InterPro" id="IPR050908">
    <property type="entry name" value="SmbC-like"/>
</dbReference>
<dbReference type="RefSeq" id="WP_100305820.1">
    <property type="nucleotide sequence ID" value="NZ_PGET01000001.1"/>
</dbReference>
<dbReference type="PANTHER" id="PTHR40055">
    <property type="entry name" value="TRANSCRIPTIONAL REGULATOR YGIV-RELATED"/>
    <property type="match status" value="1"/>
</dbReference>
<dbReference type="PANTHER" id="PTHR40055:SF1">
    <property type="entry name" value="TRANSCRIPTIONAL REGULATOR YGIV-RELATED"/>
    <property type="match status" value="1"/>
</dbReference>
<dbReference type="InterPro" id="IPR011256">
    <property type="entry name" value="Reg_factor_effector_dom_sf"/>
</dbReference>
<comment type="caution">
    <text evidence="2">The sequence shown here is derived from an EMBL/GenBank/DDBJ whole genome shotgun (WGS) entry which is preliminary data.</text>
</comment>
<organism evidence="2 3">
    <name type="scientific">[Clostridium] celerecrescens 18A</name>
    <dbReference type="NCBI Taxonomy" id="1286362"/>
    <lineage>
        <taxon>Bacteria</taxon>
        <taxon>Bacillati</taxon>
        <taxon>Bacillota</taxon>
        <taxon>Clostridia</taxon>
        <taxon>Lachnospirales</taxon>
        <taxon>Lachnospiraceae</taxon>
        <taxon>Lacrimispora</taxon>
    </lineage>
</organism>
<dbReference type="SUPFAM" id="SSF55136">
    <property type="entry name" value="Probable bacterial effector-binding domain"/>
    <property type="match status" value="1"/>
</dbReference>
<proteinExistence type="predicted"/>
<sequence length="159" mass="17964">MTFKIEQIAPCSMAYIRHTGPYGPGNIETMERLKHWAKSRNLLNGHSVILGIAQDNPQMISPEMCRYDACILLPDGYPDCGSFEDSSTEKEVHIGSITGGRYGVFTIGHTAEAVKQAWEEVFQRLFAESYIPDSSRPILERYKSELIERHLCEICIPVL</sequence>
<dbReference type="SMART" id="SM00871">
    <property type="entry name" value="AraC_E_bind"/>
    <property type="match status" value="1"/>
</dbReference>